<gene>
    <name evidence="1" type="ORF">Q5P01_019146</name>
</gene>
<name>A0AA88M0R9_CHASR</name>
<protein>
    <submittedName>
        <fullName evidence="1">Uncharacterized protein</fullName>
    </submittedName>
</protein>
<proteinExistence type="predicted"/>
<keyword evidence="2" id="KW-1185">Reference proteome</keyword>
<evidence type="ECO:0000313" key="2">
    <source>
        <dbReference type="Proteomes" id="UP001187415"/>
    </source>
</evidence>
<dbReference type="AlphaFoldDB" id="A0AA88M0R9"/>
<dbReference type="Proteomes" id="UP001187415">
    <property type="component" value="Unassembled WGS sequence"/>
</dbReference>
<sequence>MWRSVAPQPPAPPFPLCPLVLQETVVEVTSGRVGPVLQLLTPGLSTRSDALSVTVAPPSLRISAANWTGTGPVVRLSTEGQSHKHIINPPPLPPGWQDSSVCLHSPNQQRGQTVLLRLSPSVCVCVCVSNDVCQGGELSRRRDLFKSAKPKPAAAYVCVRVEWSST</sequence>
<dbReference type="EMBL" id="JAUPFM010000015">
    <property type="protein sequence ID" value="KAK2828112.1"/>
    <property type="molecule type" value="Genomic_DNA"/>
</dbReference>
<comment type="caution">
    <text evidence="1">The sequence shown here is derived from an EMBL/GenBank/DDBJ whole genome shotgun (WGS) entry which is preliminary data.</text>
</comment>
<accession>A0AA88M0R9</accession>
<organism evidence="1 2">
    <name type="scientific">Channa striata</name>
    <name type="common">Snakehead murrel</name>
    <name type="synonym">Ophicephalus striatus</name>
    <dbReference type="NCBI Taxonomy" id="64152"/>
    <lineage>
        <taxon>Eukaryota</taxon>
        <taxon>Metazoa</taxon>
        <taxon>Chordata</taxon>
        <taxon>Craniata</taxon>
        <taxon>Vertebrata</taxon>
        <taxon>Euteleostomi</taxon>
        <taxon>Actinopterygii</taxon>
        <taxon>Neopterygii</taxon>
        <taxon>Teleostei</taxon>
        <taxon>Neoteleostei</taxon>
        <taxon>Acanthomorphata</taxon>
        <taxon>Anabantaria</taxon>
        <taxon>Anabantiformes</taxon>
        <taxon>Channoidei</taxon>
        <taxon>Channidae</taxon>
        <taxon>Channa</taxon>
    </lineage>
</organism>
<reference evidence="1" key="1">
    <citation type="submission" date="2023-07" db="EMBL/GenBank/DDBJ databases">
        <title>Chromosome-level Genome Assembly of Striped Snakehead (Channa striata).</title>
        <authorList>
            <person name="Liu H."/>
        </authorList>
    </citation>
    <scope>NUCLEOTIDE SEQUENCE</scope>
    <source>
        <strain evidence="1">Gz</strain>
        <tissue evidence="1">Muscle</tissue>
    </source>
</reference>
<evidence type="ECO:0000313" key="1">
    <source>
        <dbReference type="EMBL" id="KAK2828112.1"/>
    </source>
</evidence>